<evidence type="ECO:0000313" key="2">
    <source>
        <dbReference type="Proteomes" id="UP000318995"/>
    </source>
</evidence>
<proteinExistence type="predicted"/>
<reference evidence="1 2" key="1">
    <citation type="submission" date="2019-02" db="EMBL/GenBank/DDBJ databases">
        <title>Deep-cultivation of Planctomycetes and their phenomic and genomic characterization uncovers novel biology.</title>
        <authorList>
            <person name="Wiegand S."/>
            <person name="Jogler M."/>
            <person name="Boedeker C."/>
            <person name="Pinto D."/>
            <person name="Vollmers J."/>
            <person name="Rivas-Marin E."/>
            <person name="Kohn T."/>
            <person name="Peeters S.H."/>
            <person name="Heuer A."/>
            <person name="Rast P."/>
            <person name="Oberbeckmann S."/>
            <person name="Bunk B."/>
            <person name="Jeske O."/>
            <person name="Meyerdierks A."/>
            <person name="Storesund J.E."/>
            <person name="Kallscheuer N."/>
            <person name="Luecker S."/>
            <person name="Lage O.M."/>
            <person name="Pohl T."/>
            <person name="Merkel B.J."/>
            <person name="Hornburger P."/>
            <person name="Mueller R.-W."/>
            <person name="Bruemmer F."/>
            <person name="Labrenz M."/>
            <person name="Spormann A.M."/>
            <person name="Op Den Camp H."/>
            <person name="Overmann J."/>
            <person name="Amann R."/>
            <person name="Jetten M.S.M."/>
            <person name="Mascher T."/>
            <person name="Medema M.H."/>
            <person name="Devos D.P."/>
            <person name="Kaster A.-K."/>
            <person name="Ovreas L."/>
            <person name="Rohde M."/>
            <person name="Galperin M.Y."/>
            <person name="Jogler C."/>
        </authorList>
    </citation>
    <scope>NUCLEOTIDE SEQUENCE [LARGE SCALE GENOMIC DNA]</scope>
    <source>
        <strain evidence="1 2">Pla111</strain>
    </source>
</reference>
<gene>
    <name evidence="1" type="ORF">Pla111_04960</name>
</gene>
<accession>A0A5C5WF40</accession>
<dbReference type="Proteomes" id="UP000318995">
    <property type="component" value="Unassembled WGS sequence"/>
</dbReference>
<dbReference type="OrthoDB" id="250042at2"/>
<organism evidence="1 2">
    <name type="scientific">Botrimarina hoheduenensis</name>
    <dbReference type="NCBI Taxonomy" id="2528000"/>
    <lineage>
        <taxon>Bacteria</taxon>
        <taxon>Pseudomonadati</taxon>
        <taxon>Planctomycetota</taxon>
        <taxon>Planctomycetia</taxon>
        <taxon>Pirellulales</taxon>
        <taxon>Lacipirellulaceae</taxon>
        <taxon>Botrimarina</taxon>
    </lineage>
</organism>
<dbReference type="RefSeq" id="WP_146570996.1">
    <property type="nucleotide sequence ID" value="NZ_SJPH01000001.1"/>
</dbReference>
<comment type="caution">
    <text evidence="1">The sequence shown here is derived from an EMBL/GenBank/DDBJ whole genome shotgun (WGS) entry which is preliminary data.</text>
</comment>
<keyword evidence="2" id="KW-1185">Reference proteome</keyword>
<dbReference type="AlphaFoldDB" id="A0A5C5WF40"/>
<protein>
    <submittedName>
        <fullName evidence="1">Uncharacterized protein</fullName>
    </submittedName>
</protein>
<evidence type="ECO:0000313" key="1">
    <source>
        <dbReference type="EMBL" id="TWT48721.1"/>
    </source>
</evidence>
<name>A0A5C5WF40_9BACT</name>
<dbReference type="EMBL" id="SJPH01000001">
    <property type="protein sequence ID" value="TWT48721.1"/>
    <property type="molecule type" value="Genomic_DNA"/>
</dbReference>
<sequence length="248" mass="28236">MNRYASLSDDFYLNMNLNTEMELSRSRETILHFAEQMQKRYPEMKNFYARDKNDFVLEEDKDRGAYRWCSIEPRRVASGFVNPDSIESALEQHRRALELAPYELSVSPLDCEALDLLVGFDFSCRANHNEVVAGALGVPPAFEKFASMPGATFINNEPTLTISLDEDCRTQVRLAIETRTSPYHIRTGEYQEEQLSAYVTARRYGSLEAGMTYVEAIDELAKLCFEALDNYVIEAVLEPLARTIALDG</sequence>